<evidence type="ECO:0000313" key="4">
    <source>
        <dbReference type="Proteomes" id="UP001205311"/>
    </source>
</evidence>
<keyword evidence="2" id="KW-0560">Oxidoreductase</keyword>
<keyword evidence="2" id="KW-0349">Heme</keyword>
<protein>
    <submittedName>
        <fullName evidence="3">Cytochrome P450</fullName>
    </submittedName>
</protein>
<dbReference type="PANTHER" id="PTHR46696">
    <property type="entry name" value="P450, PUTATIVE (EUROFUNG)-RELATED"/>
    <property type="match status" value="1"/>
</dbReference>
<dbReference type="Gene3D" id="1.10.630.10">
    <property type="entry name" value="Cytochrome P450"/>
    <property type="match status" value="1"/>
</dbReference>
<dbReference type="SUPFAM" id="SSF48264">
    <property type="entry name" value="Cytochrome P450"/>
    <property type="match status" value="1"/>
</dbReference>
<dbReference type="EMBL" id="JAMTCP010000046">
    <property type="protein sequence ID" value="MCP2261686.1"/>
    <property type="molecule type" value="Genomic_DNA"/>
</dbReference>
<dbReference type="CDD" id="cd11032">
    <property type="entry name" value="P450_EryK-like"/>
    <property type="match status" value="1"/>
</dbReference>
<dbReference type="InterPro" id="IPR002397">
    <property type="entry name" value="Cyt_P450_B"/>
</dbReference>
<name>A0ABT1I1S0_STRSD</name>
<organism evidence="3 4">
    <name type="scientific">Streptoalloteichus tenebrarius (strain ATCC 17920 / DSM 40477 / JCM 4838 / CBS 697.72 / NBRC 16177 / NCIMB 11028 / NRRL B-12390 / A12253. 1 / ISP 5477)</name>
    <name type="common">Streptomyces tenebrarius</name>
    <dbReference type="NCBI Taxonomy" id="1933"/>
    <lineage>
        <taxon>Bacteria</taxon>
        <taxon>Bacillati</taxon>
        <taxon>Actinomycetota</taxon>
        <taxon>Actinomycetes</taxon>
        <taxon>Pseudonocardiales</taxon>
        <taxon>Pseudonocardiaceae</taxon>
        <taxon>Streptoalloteichus</taxon>
    </lineage>
</organism>
<dbReference type="PRINTS" id="PR00359">
    <property type="entry name" value="BP450"/>
</dbReference>
<keyword evidence="2" id="KW-0503">Monooxygenase</keyword>
<proteinExistence type="inferred from homology"/>
<dbReference type="InterPro" id="IPR001128">
    <property type="entry name" value="Cyt_P450"/>
</dbReference>
<reference evidence="3 4" key="1">
    <citation type="submission" date="2022-06" db="EMBL/GenBank/DDBJ databases">
        <title>Genomic Encyclopedia of Archaeal and Bacterial Type Strains, Phase II (KMG-II): from individual species to whole genera.</title>
        <authorList>
            <person name="Goeker M."/>
        </authorList>
    </citation>
    <scope>NUCLEOTIDE SEQUENCE [LARGE SCALE GENOMIC DNA]</scope>
    <source>
        <strain evidence="3 4">DSM 40477</strain>
    </source>
</reference>
<keyword evidence="2" id="KW-0408">Iron</keyword>
<dbReference type="InterPro" id="IPR036396">
    <property type="entry name" value="Cyt_P450_sf"/>
</dbReference>
<comment type="similarity">
    <text evidence="1 2">Belongs to the cytochrome P450 family.</text>
</comment>
<evidence type="ECO:0000256" key="1">
    <source>
        <dbReference type="ARBA" id="ARBA00010617"/>
    </source>
</evidence>
<dbReference type="PROSITE" id="PS00086">
    <property type="entry name" value="CYTOCHROME_P450"/>
    <property type="match status" value="1"/>
</dbReference>
<gene>
    <name evidence="3" type="ORF">LX15_005412</name>
</gene>
<sequence length="400" mass="44409">MVNVAPRPTPPSVRDGGAALLAWLRAMRGAAHVCQDPRTGIWQVFRYQDVRQVMADTATFSSEVTRVVPDSRTSARGNVMLTDPPEHGRLRALVSLAFTPEAVAGLSSRIAVIAWDLLDDLRGRTDIDFVREFAYPLPLRVIAALLGLPASDTGMLRRWSEKQIAASPDRPDRPMDLAALRSVQAVRREFDAYLLNQVAERRAYPRQDLLTDLAHAELEGTRLTDREIVAFAGLLFLAGHLTTTVLLGNAMLCFAEYPHVLRALRRQPALLDGTIDEVLRYRSPFTQVGRLTTRDVLIGGVRVPRGQMVLAWILSANRDGRVIPRPDVFDPTRVPNPHIAFGHGVHSCLGAALARLTARIALPMALERFPVFRISSLARPTFYELGIFGPRSLRLDVRQT</sequence>
<evidence type="ECO:0000256" key="2">
    <source>
        <dbReference type="RuleBase" id="RU000461"/>
    </source>
</evidence>
<dbReference type="Pfam" id="PF00067">
    <property type="entry name" value="p450"/>
    <property type="match status" value="1"/>
</dbReference>
<comment type="caution">
    <text evidence="3">The sequence shown here is derived from an EMBL/GenBank/DDBJ whole genome shotgun (WGS) entry which is preliminary data.</text>
</comment>
<dbReference type="Proteomes" id="UP001205311">
    <property type="component" value="Unassembled WGS sequence"/>
</dbReference>
<accession>A0ABT1I1S0</accession>
<evidence type="ECO:0000313" key="3">
    <source>
        <dbReference type="EMBL" id="MCP2261686.1"/>
    </source>
</evidence>
<keyword evidence="2" id="KW-0479">Metal-binding</keyword>
<dbReference type="PANTHER" id="PTHR46696:SF1">
    <property type="entry name" value="CYTOCHROME P450 YJIB-RELATED"/>
    <property type="match status" value="1"/>
</dbReference>
<keyword evidence="4" id="KW-1185">Reference proteome</keyword>
<dbReference type="InterPro" id="IPR017972">
    <property type="entry name" value="Cyt_P450_CS"/>
</dbReference>